<dbReference type="InterPro" id="IPR036689">
    <property type="entry name" value="ESAT-6-like_sf"/>
</dbReference>
<dbReference type="EMBL" id="JACHIW010000001">
    <property type="protein sequence ID" value="MBB5155853.1"/>
    <property type="molecule type" value="Genomic_DNA"/>
</dbReference>
<comment type="caution">
    <text evidence="2">The sequence shown here is derived from an EMBL/GenBank/DDBJ whole genome shotgun (WGS) entry which is preliminary data.</text>
</comment>
<dbReference type="SUPFAM" id="SSF140453">
    <property type="entry name" value="EsxAB dimer-like"/>
    <property type="match status" value="1"/>
</dbReference>
<reference evidence="2 3" key="1">
    <citation type="submission" date="2020-08" db="EMBL/GenBank/DDBJ databases">
        <title>Sequencing the genomes of 1000 actinobacteria strains.</title>
        <authorList>
            <person name="Klenk H.-P."/>
        </authorList>
    </citation>
    <scope>NUCLEOTIDE SEQUENCE [LARGE SCALE GENOMIC DNA]</scope>
    <source>
        <strain evidence="2 3">DSM 45584</strain>
    </source>
</reference>
<organism evidence="2 3">
    <name type="scientific">Saccharopolyspora phatthalungensis</name>
    <dbReference type="NCBI Taxonomy" id="664693"/>
    <lineage>
        <taxon>Bacteria</taxon>
        <taxon>Bacillati</taxon>
        <taxon>Actinomycetota</taxon>
        <taxon>Actinomycetes</taxon>
        <taxon>Pseudonocardiales</taxon>
        <taxon>Pseudonocardiaceae</taxon>
        <taxon>Saccharopolyspora</taxon>
    </lineage>
</organism>
<name>A0A840QFI1_9PSEU</name>
<dbReference type="AlphaFoldDB" id="A0A840QFI1"/>
<evidence type="ECO:0000313" key="3">
    <source>
        <dbReference type="Proteomes" id="UP000584374"/>
    </source>
</evidence>
<protein>
    <submittedName>
        <fullName evidence="2">Uncharacterized protein</fullName>
    </submittedName>
</protein>
<keyword evidence="3" id="KW-1185">Reference proteome</keyword>
<gene>
    <name evidence="2" type="ORF">BJ970_003387</name>
</gene>
<dbReference type="Proteomes" id="UP000584374">
    <property type="component" value="Unassembled WGS sequence"/>
</dbReference>
<evidence type="ECO:0000313" key="2">
    <source>
        <dbReference type="EMBL" id="MBB5155853.1"/>
    </source>
</evidence>
<sequence>MNVRIDPDFLARLARELDNSTNRLGDSPPSPEADAGPSSGAVSATLADLLQAAAGMAETVSRAAADLDANKATYAGTDEVNEGMFRSLGS</sequence>
<proteinExistence type="predicted"/>
<feature type="region of interest" description="Disordered" evidence="1">
    <location>
        <begin position="16"/>
        <end position="41"/>
    </location>
</feature>
<dbReference type="RefSeq" id="WP_184727118.1">
    <property type="nucleotide sequence ID" value="NZ_JACHIW010000001.1"/>
</dbReference>
<evidence type="ECO:0000256" key="1">
    <source>
        <dbReference type="SAM" id="MobiDB-lite"/>
    </source>
</evidence>
<accession>A0A840QFI1</accession>